<evidence type="ECO:0000256" key="3">
    <source>
        <dbReference type="ARBA" id="ARBA00022801"/>
    </source>
</evidence>
<dbReference type="Pfam" id="PF07687">
    <property type="entry name" value="M20_dimer"/>
    <property type="match status" value="1"/>
</dbReference>
<evidence type="ECO:0000313" key="6">
    <source>
        <dbReference type="Proteomes" id="UP000642748"/>
    </source>
</evidence>
<dbReference type="Pfam" id="PF01546">
    <property type="entry name" value="Peptidase_M20"/>
    <property type="match status" value="1"/>
</dbReference>
<reference evidence="5" key="1">
    <citation type="submission" date="2021-01" db="EMBL/GenBank/DDBJ databases">
        <title>Whole genome shotgun sequence of Rugosimonospora africana NBRC 104875.</title>
        <authorList>
            <person name="Komaki H."/>
            <person name="Tamura T."/>
        </authorList>
    </citation>
    <scope>NUCLEOTIDE SEQUENCE</scope>
    <source>
        <strain evidence="5">NBRC 104875</strain>
    </source>
</reference>
<keyword evidence="6" id="KW-1185">Reference proteome</keyword>
<dbReference type="GO" id="GO:0006508">
    <property type="term" value="P:proteolysis"/>
    <property type="evidence" value="ECO:0007669"/>
    <property type="project" value="UniProtKB-KW"/>
</dbReference>
<keyword evidence="1" id="KW-0645">Protease</keyword>
<dbReference type="GO" id="GO:0008233">
    <property type="term" value="F:peptidase activity"/>
    <property type="evidence" value="ECO:0007669"/>
    <property type="project" value="UniProtKB-KW"/>
</dbReference>
<keyword evidence="2" id="KW-0479">Metal-binding</keyword>
<name>A0A8J3QSZ2_9ACTN</name>
<protein>
    <submittedName>
        <fullName evidence="5">Peptidase M20</fullName>
    </submittedName>
</protein>
<accession>A0A8J3QSZ2</accession>
<comment type="caution">
    <text evidence="5">The sequence shown here is derived from an EMBL/GenBank/DDBJ whole genome shotgun (WGS) entry which is preliminary data.</text>
</comment>
<keyword evidence="3" id="KW-0378">Hydrolase</keyword>
<evidence type="ECO:0000256" key="1">
    <source>
        <dbReference type="ARBA" id="ARBA00022670"/>
    </source>
</evidence>
<dbReference type="Gene3D" id="3.40.630.10">
    <property type="entry name" value="Zn peptidases"/>
    <property type="match status" value="1"/>
</dbReference>
<evidence type="ECO:0000259" key="4">
    <source>
        <dbReference type="Pfam" id="PF07687"/>
    </source>
</evidence>
<feature type="domain" description="Peptidase M20 dimerisation" evidence="4">
    <location>
        <begin position="195"/>
        <end position="350"/>
    </location>
</feature>
<dbReference type="NCBIfam" id="NF005914">
    <property type="entry name" value="PRK07907.1"/>
    <property type="match status" value="1"/>
</dbReference>
<dbReference type="GO" id="GO:0046872">
    <property type="term" value="F:metal ion binding"/>
    <property type="evidence" value="ECO:0007669"/>
    <property type="project" value="UniProtKB-KW"/>
</dbReference>
<dbReference type="Gene3D" id="3.30.70.360">
    <property type="match status" value="1"/>
</dbReference>
<dbReference type="InterPro" id="IPR002933">
    <property type="entry name" value="Peptidase_M20"/>
</dbReference>
<proteinExistence type="predicted"/>
<dbReference type="PANTHER" id="PTHR43270:SF12">
    <property type="entry name" value="SUCCINYL-DIAMINOPIMELATE DESUCCINYLASE"/>
    <property type="match status" value="1"/>
</dbReference>
<dbReference type="AlphaFoldDB" id="A0A8J3QSZ2"/>
<evidence type="ECO:0000256" key="2">
    <source>
        <dbReference type="ARBA" id="ARBA00022723"/>
    </source>
</evidence>
<organism evidence="5 6">
    <name type="scientific">Rugosimonospora africana</name>
    <dbReference type="NCBI Taxonomy" id="556532"/>
    <lineage>
        <taxon>Bacteria</taxon>
        <taxon>Bacillati</taxon>
        <taxon>Actinomycetota</taxon>
        <taxon>Actinomycetes</taxon>
        <taxon>Micromonosporales</taxon>
        <taxon>Micromonosporaceae</taxon>
        <taxon>Rugosimonospora</taxon>
    </lineage>
</organism>
<dbReference type="InterPro" id="IPR011650">
    <property type="entry name" value="Peptidase_M20_dimer"/>
</dbReference>
<dbReference type="RefSeq" id="WP_203919510.1">
    <property type="nucleotide sequence ID" value="NZ_BONZ01000038.1"/>
</dbReference>
<dbReference type="EMBL" id="BONZ01000038">
    <property type="protein sequence ID" value="GIH15901.1"/>
    <property type="molecule type" value="Genomic_DNA"/>
</dbReference>
<dbReference type="SUPFAM" id="SSF53187">
    <property type="entry name" value="Zn-dependent exopeptidases"/>
    <property type="match status" value="1"/>
</dbReference>
<dbReference type="InterPro" id="IPR051458">
    <property type="entry name" value="Cyt/Met_Dipeptidase"/>
</dbReference>
<sequence length="453" mass="47320">MLAAVLSHAGAHRDRYLADVAALAAIPSVSADPARRADVARAARWLVDRLRAAGLANVGLVRTPGAPAVVGRAGPGDGRPTLLVYGHYDVQPAGPAAAWSHGAFRPTLRGDLLIGRGVSDDKGQLFTHLAAIESWLAVAGALPVNVVVVLDGEEEVGSPHLARVLDTVWAGRVPDAAVVSDTRMRDVDTPALTVSLRGSLHCRLTVRGAATDLHSGAYGGVVADPARELCRIVAGLHDRYGRLRAGLDTGTRPRPGRTPGDPSDRELLALARAAVPGPGTVEAGWTAYERGTVRPALVVSALDAGLTGGRGRAVVVAQARAHLNLRLAPGQDPRRMHAELTRRIRALARPGTRAELTVASAAPPVELPVSGPVVAAARAACRHGFGVEPVLLRAGGTIPAVYELAVRRGVPTVLIGFALPDDRMHAPDERLSVRAFDRGVRTAAAFLLAVSRR</sequence>
<gene>
    <name evidence="5" type="ORF">Raf01_40730</name>
</gene>
<dbReference type="PANTHER" id="PTHR43270">
    <property type="entry name" value="BETA-ALA-HIS DIPEPTIDASE"/>
    <property type="match status" value="1"/>
</dbReference>
<evidence type="ECO:0000313" key="5">
    <source>
        <dbReference type="EMBL" id="GIH15901.1"/>
    </source>
</evidence>
<dbReference type="Proteomes" id="UP000642748">
    <property type="component" value="Unassembled WGS sequence"/>
</dbReference>